<dbReference type="SUPFAM" id="SSF53850">
    <property type="entry name" value="Periplasmic binding protein-like II"/>
    <property type="match status" value="1"/>
</dbReference>
<dbReference type="PANTHER" id="PTHR30346">
    <property type="entry name" value="TRANSCRIPTIONAL DUAL REGULATOR HCAR-RELATED"/>
    <property type="match status" value="1"/>
</dbReference>
<proteinExistence type="inferred from homology"/>
<dbReference type="InterPro" id="IPR005119">
    <property type="entry name" value="LysR_subst-bd"/>
</dbReference>
<evidence type="ECO:0000256" key="1">
    <source>
        <dbReference type="ARBA" id="ARBA00009437"/>
    </source>
</evidence>
<name>A0A0R1JGY2_9LACO</name>
<dbReference type="InterPro" id="IPR036390">
    <property type="entry name" value="WH_DNA-bd_sf"/>
</dbReference>
<dbReference type="PROSITE" id="PS50931">
    <property type="entry name" value="HTH_LYSR"/>
    <property type="match status" value="1"/>
</dbReference>
<evidence type="ECO:0000313" key="6">
    <source>
        <dbReference type="EMBL" id="KRK70550.1"/>
    </source>
</evidence>
<dbReference type="SUPFAM" id="SSF46785">
    <property type="entry name" value="Winged helix' DNA-binding domain"/>
    <property type="match status" value="1"/>
</dbReference>
<dbReference type="CDD" id="cd05466">
    <property type="entry name" value="PBP2_LTTR_substrate"/>
    <property type="match status" value="1"/>
</dbReference>
<dbReference type="Gene3D" id="1.10.10.10">
    <property type="entry name" value="Winged helix-like DNA-binding domain superfamily/Winged helix DNA-binding domain"/>
    <property type="match status" value="1"/>
</dbReference>
<dbReference type="PANTHER" id="PTHR30346:SF0">
    <property type="entry name" value="HCA OPERON TRANSCRIPTIONAL ACTIVATOR HCAR"/>
    <property type="match status" value="1"/>
</dbReference>
<reference evidence="6 7" key="1">
    <citation type="journal article" date="2015" name="Genome Announc.">
        <title>Expanding the biotechnology potential of lactobacilli through comparative genomics of 213 strains and associated genera.</title>
        <authorList>
            <person name="Sun Z."/>
            <person name="Harris H.M."/>
            <person name="McCann A."/>
            <person name="Guo C."/>
            <person name="Argimon S."/>
            <person name="Zhang W."/>
            <person name="Yang X."/>
            <person name="Jeffery I.B."/>
            <person name="Cooney J.C."/>
            <person name="Kagawa T.F."/>
            <person name="Liu W."/>
            <person name="Song Y."/>
            <person name="Salvetti E."/>
            <person name="Wrobel A."/>
            <person name="Rasinkangas P."/>
            <person name="Parkhill J."/>
            <person name="Rea M.C."/>
            <person name="O'Sullivan O."/>
            <person name="Ritari J."/>
            <person name="Douillard F.P."/>
            <person name="Paul Ross R."/>
            <person name="Yang R."/>
            <person name="Briner A.E."/>
            <person name="Felis G.E."/>
            <person name="de Vos W.M."/>
            <person name="Barrangou R."/>
            <person name="Klaenhammer T.R."/>
            <person name="Caufield P.W."/>
            <person name="Cui Y."/>
            <person name="Zhang H."/>
            <person name="O'Toole P.W."/>
        </authorList>
    </citation>
    <scope>NUCLEOTIDE SEQUENCE [LARGE SCALE GENOMIC DNA]</scope>
    <source>
        <strain evidence="6 7">JCM 17158</strain>
    </source>
</reference>
<dbReference type="Proteomes" id="UP000051804">
    <property type="component" value="Unassembled WGS sequence"/>
</dbReference>
<gene>
    <name evidence="6" type="ORF">FD02_GL000621</name>
</gene>
<keyword evidence="4" id="KW-0804">Transcription</keyword>
<sequence length="317" mass="34816">MKTNSTCSIHHETNSLKGVSMSNFSYEVFRAVVDNGTFIQAAASLNVTPSAVSHSISQLESDLGFPLFIRNRSGVTLTPDGQQILPTVQAILNLDDQLTQIADNINGLNTGRIRLGAFSSVSTNWLPPIIRRFKHLYPKVQVTVMQGSFNEIVEQVRIGAIDIGFSLMPVPNQLPTTPLLHDPIYAVTPKAFVPKNGSVMTDSDMAKQSFILQQSDYDRDTKAALDRYHVANTELRYSIDDQSILSMVEAGLGFGVLPKLALQKLTGDVNVYPFSEPFARTLCMVVNPTTQKSPSVEKMQAVILDYLKTTYGEACLA</sequence>
<dbReference type="Pfam" id="PF03466">
    <property type="entry name" value="LysR_substrate"/>
    <property type="match status" value="1"/>
</dbReference>
<dbReference type="AlphaFoldDB" id="A0A0R1JGY2"/>
<dbReference type="Pfam" id="PF00126">
    <property type="entry name" value="HTH_1"/>
    <property type="match status" value="1"/>
</dbReference>
<dbReference type="InterPro" id="IPR036388">
    <property type="entry name" value="WH-like_DNA-bd_sf"/>
</dbReference>
<evidence type="ECO:0000256" key="4">
    <source>
        <dbReference type="ARBA" id="ARBA00023163"/>
    </source>
</evidence>
<feature type="domain" description="HTH lysR-type" evidence="5">
    <location>
        <begin position="27"/>
        <end position="78"/>
    </location>
</feature>
<evidence type="ECO:0000259" key="5">
    <source>
        <dbReference type="PROSITE" id="PS50931"/>
    </source>
</evidence>
<organism evidence="6 7">
    <name type="scientific">Lacticaseibacillus nasuensis JCM 17158</name>
    <dbReference type="NCBI Taxonomy" id="1291734"/>
    <lineage>
        <taxon>Bacteria</taxon>
        <taxon>Bacillati</taxon>
        <taxon>Bacillota</taxon>
        <taxon>Bacilli</taxon>
        <taxon>Lactobacillales</taxon>
        <taxon>Lactobacillaceae</taxon>
        <taxon>Lacticaseibacillus</taxon>
    </lineage>
</organism>
<dbReference type="GO" id="GO:0003700">
    <property type="term" value="F:DNA-binding transcription factor activity"/>
    <property type="evidence" value="ECO:0007669"/>
    <property type="project" value="InterPro"/>
</dbReference>
<dbReference type="GO" id="GO:0032993">
    <property type="term" value="C:protein-DNA complex"/>
    <property type="evidence" value="ECO:0007669"/>
    <property type="project" value="TreeGrafter"/>
</dbReference>
<dbReference type="STRING" id="1291734.FD02_GL000621"/>
<comment type="caution">
    <text evidence="6">The sequence shown here is derived from an EMBL/GenBank/DDBJ whole genome shotgun (WGS) entry which is preliminary data.</text>
</comment>
<dbReference type="GO" id="GO:0003677">
    <property type="term" value="F:DNA binding"/>
    <property type="evidence" value="ECO:0007669"/>
    <property type="project" value="UniProtKB-KW"/>
</dbReference>
<keyword evidence="7" id="KW-1185">Reference proteome</keyword>
<dbReference type="PATRIC" id="fig|1291734.4.peg.638"/>
<protein>
    <submittedName>
        <fullName evidence="6">LysR family transcriptional regulator</fullName>
    </submittedName>
</protein>
<dbReference type="PRINTS" id="PR00039">
    <property type="entry name" value="HTHLYSR"/>
</dbReference>
<evidence type="ECO:0000256" key="3">
    <source>
        <dbReference type="ARBA" id="ARBA00023125"/>
    </source>
</evidence>
<comment type="similarity">
    <text evidence="1">Belongs to the LysR transcriptional regulatory family.</text>
</comment>
<dbReference type="EMBL" id="AZDJ01000032">
    <property type="protein sequence ID" value="KRK70550.1"/>
    <property type="molecule type" value="Genomic_DNA"/>
</dbReference>
<dbReference type="InterPro" id="IPR000847">
    <property type="entry name" value="LysR_HTH_N"/>
</dbReference>
<keyword evidence="3" id="KW-0238">DNA-binding</keyword>
<dbReference type="Gene3D" id="3.40.190.10">
    <property type="entry name" value="Periplasmic binding protein-like II"/>
    <property type="match status" value="2"/>
</dbReference>
<evidence type="ECO:0000313" key="7">
    <source>
        <dbReference type="Proteomes" id="UP000051804"/>
    </source>
</evidence>
<evidence type="ECO:0000256" key="2">
    <source>
        <dbReference type="ARBA" id="ARBA00023015"/>
    </source>
</evidence>
<keyword evidence="2" id="KW-0805">Transcription regulation</keyword>
<accession>A0A0R1JGY2</accession>